<evidence type="ECO:0000313" key="2">
    <source>
        <dbReference type="Proteomes" id="UP000016931"/>
    </source>
</evidence>
<protein>
    <submittedName>
        <fullName evidence="1">Glycosyltransferase family 8 protein</fullName>
    </submittedName>
</protein>
<accession>N1QF13</accession>
<dbReference type="GeneID" id="27905601"/>
<dbReference type="EMBL" id="KB456269">
    <property type="protein sequence ID" value="EMF09642.1"/>
    <property type="molecule type" value="Genomic_DNA"/>
</dbReference>
<dbReference type="Gene3D" id="3.90.550.10">
    <property type="entry name" value="Spore Coat Polysaccharide Biosynthesis Protein SpsA, Chain A"/>
    <property type="match status" value="1"/>
</dbReference>
<dbReference type="GO" id="GO:0016740">
    <property type="term" value="F:transferase activity"/>
    <property type="evidence" value="ECO:0007669"/>
    <property type="project" value="UniProtKB-KW"/>
</dbReference>
<feature type="non-terminal residue" evidence="1">
    <location>
        <position position="1"/>
    </location>
</feature>
<dbReference type="AlphaFoldDB" id="N1QF13"/>
<dbReference type="OrthoDB" id="514823at2759"/>
<dbReference type="eggNOG" id="KOG1950">
    <property type="taxonomic scope" value="Eukaryota"/>
</dbReference>
<name>N1QF13_SPHMS</name>
<keyword evidence="1" id="KW-0808">Transferase</keyword>
<dbReference type="RefSeq" id="XP_016757763.1">
    <property type="nucleotide sequence ID" value="XM_016908464.1"/>
</dbReference>
<gene>
    <name evidence="1" type="ORF">SEPMUDRAFT_30348</name>
</gene>
<reference evidence="1 2" key="1">
    <citation type="journal article" date="2012" name="PLoS Pathog.">
        <title>Diverse lifestyles and strategies of plant pathogenesis encoded in the genomes of eighteen Dothideomycetes fungi.</title>
        <authorList>
            <person name="Ohm R.A."/>
            <person name="Feau N."/>
            <person name="Henrissat B."/>
            <person name="Schoch C.L."/>
            <person name="Horwitz B.A."/>
            <person name="Barry K.W."/>
            <person name="Condon B.J."/>
            <person name="Copeland A.C."/>
            <person name="Dhillon B."/>
            <person name="Glaser F."/>
            <person name="Hesse C.N."/>
            <person name="Kosti I."/>
            <person name="LaButti K."/>
            <person name="Lindquist E.A."/>
            <person name="Lucas S."/>
            <person name="Salamov A.A."/>
            <person name="Bradshaw R.E."/>
            <person name="Ciuffetti L."/>
            <person name="Hamelin R.C."/>
            <person name="Kema G.H.J."/>
            <person name="Lawrence C."/>
            <person name="Scott J.A."/>
            <person name="Spatafora J.W."/>
            <person name="Turgeon B.G."/>
            <person name="de Wit P.J.G.M."/>
            <person name="Zhong S."/>
            <person name="Goodwin S.B."/>
            <person name="Grigoriev I.V."/>
        </authorList>
    </citation>
    <scope>NUCLEOTIDE SEQUENCE [LARGE SCALE GENOMIC DNA]</scope>
    <source>
        <strain evidence="1 2">SO2202</strain>
    </source>
</reference>
<dbReference type="InterPro" id="IPR029044">
    <property type="entry name" value="Nucleotide-diphossugar_trans"/>
</dbReference>
<sequence length="281" mass="32218">WSQYAYSFYAYDAESLCAALTHIQSLHRLHANATRLLAYPQEWIAAARGSSTAPLQDDIARLLRRAEREYRATLQPVPTSSLFGLEALSAEYGKVLMFNQTQYTRIVYVDTTASTILRPMDEMFHFSDAAVAMPRAYWKDDNSLSDLMILANPDTLTFERLVVRFFGDQSDVQQEVKLSFLATLNILFDEATFLPHRNYLLRASEFSKREGEHMGYLGSYEEAWDAGQVIEDARFVVFDDALQHMPDCDGNIGQARTLDGVATCAEREIWKWLVRDKQDRR</sequence>
<dbReference type="HOGENOM" id="CLU_034860_2_0_1"/>
<organism evidence="1 2">
    <name type="scientific">Sphaerulina musiva (strain SO2202)</name>
    <name type="common">Poplar stem canker fungus</name>
    <name type="synonym">Septoria musiva</name>
    <dbReference type="NCBI Taxonomy" id="692275"/>
    <lineage>
        <taxon>Eukaryota</taxon>
        <taxon>Fungi</taxon>
        <taxon>Dikarya</taxon>
        <taxon>Ascomycota</taxon>
        <taxon>Pezizomycotina</taxon>
        <taxon>Dothideomycetes</taxon>
        <taxon>Dothideomycetidae</taxon>
        <taxon>Mycosphaerellales</taxon>
        <taxon>Mycosphaerellaceae</taxon>
        <taxon>Sphaerulina</taxon>
    </lineage>
</organism>
<evidence type="ECO:0000313" key="1">
    <source>
        <dbReference type="EMBL" id="EMF09642.1"/>
    </source>
</evidence>
<dbReference type="SUPFAM" id="SSF53448">
    <property type="entry name" value="Nucleotide-diphospho-sugar transferases"/>
    <property type="match status" value="1"/>
</dbReference>
<proteinExistence type="predicted"/>
<dbReference type="Proteomes" id="UP000016931">
    <property type="component" value="Unassembled WGS sequence"/>
</dbReference>
<feature type="non-terminal residue" evidence="1">
    <location>
        <position position="281"/>
    </location>
</feature>
<dbReference type="STRING" id="692275.N1QF13"/>
<keyword evidence="2" id="KW-1185">Reference proteome</keyword>